<dbReference type="InterPro" id="IPR015424">
    <property type="entry name" value="PyrdxlP-dep_Trfase"/>
</dbReference>
<dbReference type="SUPFAM" id="SSF53383">
    <property type="entry name" value="PLP-dependent transferases"/>
    <property type="match status" value="1"/>
</dbReference>
<organism evidence="7 9">
    <name type="scientific">Mycolicibacterium porcinum</name>
    <dbReference type="NCBI Taxonomy" id="39693"/>
    <lineage>
        <taxon>Bacteria</taxon>
        <taxon>Bacillati</taxon>
        <taxon>Actinomycetota</taxon>
        <taxon>Actinomycetes</taxon>
        <taxon>Mycobacteriales</taxon>
        <taxon>Mycobacteriaceae</taxon>
        <taxon>Mycolicibacterium</taxon>
    </lineage>
</organism>
<keyword evidence="3" id="KW-0805">Transcription regulation</keyword>
<dbReference type="InterPro" id="IPR015421">
    <property type="entry name" value="PyrdxlP-dep_Trfase_major"/>
</dbReference>
<reference evidence="7" key="2">
    <citation type="journal article" date="2022" name="BMC Genomics">
        <title>Comparative genome analysis of mycobacteria focusing on tRNA and non-coding RNA.</title>
        <authorList>
            <person name="Behra P.R.K."/>
            <person name="Pettersson B.M.F."/>
            <person name="Ramesh M."/>
            <person name="Das S."/>
            <person name="Dasgupta S."/>
            <person name="Kirsebom L.A."/>
        </authorList>
    </citation>
    <scope>NUCLEOTIDE SEQUENCE</scope>
    <source>
        <strain evidence="7">DSM 44242</strain>
    </source>
</reference>
<proteinExistence type="inferred from homology"/>
<comment type="caution">
    <text evidence="7">The sequence shown here is derived from an EMBL/GenBank/DDBJ whole genome shotgun (WGS) entry which is preliminary data.</text>
</comment>
<evidence type="ECO:0000259" key="6">
    <source>
        <dbReference type="PROSITE" id="PS50949"/>
    </source>
</evidence>
<dbReference type="EMBL" id="JACKVC010000018">
    <property type="protein sequence ID" value="MCV7390424.1"/>
    <property type="molecule type" value="Genomic_DNA"/>
</dbReference>
<dbReference type="AlphaFoldDB" id="A0AAW5T835"/>
<dbReference type="GO" id="GO:0003677">
    <property type="term" value="F:DNA binding"/>
    <property type="evidence" value="ECO:0007669"/>
    <property type="project" value="UniProtKB-KW"/>
</dbReference>
<dbReference type="SUPFAM" id="SSF46785">
    <property type="entry name" value="Winged helix' DNA-binding domain"/>
    <property type="match status" value="1"/>
</dbReference>
<dbReference type="RefSeq" id="WP_051577052.1">
    <property type="nucleotide sequence ID" value="NZ_JACKVC010000018.1"/>
</dbReference>
<dbReference type="PROSITE" id="PS50949">
    <property type="entry name" value="HTH_GNTR"/>
    <property type="match status" value="1"/>
</dbReference>
<evidence type="ECO:0000256" key="1">
    <source>
        <dbReference type="ARBA" id="ARBA00005384"/>
    </source>
</evidence>
<keyword evidence="2" id="KW-0663">Pyridoxal phosphate</keyword>
<dbReference type="InterPro" id="IPR000524">
    <property type="entry name" value="Tscrpt_reg_HTH_GntR"/>
</dbReference>
<dbReference type="PANTHER" id="PTHR46577">
    <property type="entry name" value="HTH-TYPE TRANSCRIPTIONAL REGULATORY PROTEIN GABR"/>
    <property type="match status" value="1"/>
</dbReference>
<comment type="similarity">
    <text evidence="1">In the C-terminal section; belongs to the class-I pyridoxal-phosphate-dependent aminotransferase family.</text>
</comment>
<evidence type="ECO:0000313" key="9">
    <source>
        <dbReference type="Proteomes" id="UP001141659"/>
    </source>
</evidence>
<evidence type="ECO:0000256" key="4">
    <source>
        <dbReference type="ARBA" id="ARBA00023125"/>
    </source>
</evidence>
<accession>A0AAW5T835</accession>
<dbReference type="Proteomes" id="UP001141659">
    <property type="component" value="Unassembled WGS sequence"/>
</dbReference>
<keyword evidence="7" id="KW-0808">Transferase</keyword>
<reference evidence="7" key="1">
    <citation type="submission" date="2020-07" db="EMBL/GenBank/DDBJ databases">
        <authorList>
            <person name="Pettersson B.M.F."/>
            <person name="Behra P.R.K."/>
            <person name="Ramesh M."/>
            <person name="Das S."/>
            <person name="Dasgupta S."/>
            <person name="Kirsebom L.A."/>
        </authorList>
    </citation>
    <scope>NUCLEOTIDE SEQUENCE</scope>
    <source>
        <strain evidence="7">DSM 44242</strain>
    </source>
</reference>
<dbReference type="InterPro" id="IPR036390">
    <property type="entry name" value="WH_DNA-bd_sf"/>
</dbReference>
<dbReference type="InterPro" id="IPR004839">
    <property type="entry name" value="Aminotransferase_I/II_large"/>
</dbReference>
<dbReference type="EMBL" id="JBDLOU010000029">
    <property type="protein sequence ID" value="MEX3739641.1"/>
    <property type="molecule type" value="Genomic_DNA"/>
</dbReference>
<sequence>MSSNASGGDGLSEIMAAVTEPSSRGIAAAVEGLIKGGALPQGLRLATVRRIAKTLDVSPSTVSSAWTDLRRAGWLSTDRRRGTVVALSPRTKRRPWSHFPLGEHLPDPQLLPPLGAAFTAAAVGRRADHDIDAVEPTLLEVVTMNWPYRPETFTVANGGYEGALLALRATVQPGGAVAVEQPTAPRILETLRAIRAVPIPVRGDNEGPLPESLQQALFRRPDVFLYQPRSQVPTGSTISLRRLAELDEVLRHAPAPVTVIEDDNIGPASSLPARSLGALRPDRHVLIRSYCKAFGIDIRTCVISGPTDVVARIDRIRTLGMLATSRLLQMALAHLLADPATEAQLRIARRRHRDRRRELAAALRGHGIAVSSEGDGLTLWIPVDNESHAQQALARDGVTVGSGSDCQIDGAADHIWIGTAALPDQPEPIDELARLIADAAQPERSDLSTVI</sequence>
<dbReference type="PANTHER" id="PTHR46577:SF1">
    <property type="entry name" value="HTH-TYPE TRANSCRIPTIONAL REGULATORY PROTEIN GABR"/>
    <property type="match status" value="1"/>
</dbReference>
<keyword evidence="4" id="KW-0238">DNA-binding</keyword>
<evidence type="ECO:0000256" key="5">
    <source>
        <dbReference type="ARBA" id="ARBA00023163"/>
    </source>
</evidence>
<evidence type="ECO:0000256" key="2">
    <source>
        <dbReference type="ARBA" id="ARBA00022898"/>
    </source>
</evidence>
<gene>
    <name evidence="8" type="ORF">ABFW12_15540</name>
    <name evidence="7" type="ORF">H5P34_20380</name>
</gene>
<evidence type="ECO:0000313" key="7">
    <source>
        <dbReference type="EMBL" id="MCV7390424.1"/>
    </source>
</evidence>
<dbReference type="InterPro" id="IPR051446">
    <property type="entry name" value="HTH_trans_reg/aminotransferase"/>
</dbReference>
<evidence type="ECO:0000313" key="8">
    <source>
        <dbReference type="EMBL" id="MEX3739641.1"/>
    </source>
</evidence>
<dbReference type="Gene3D" id="3.40.640.10">
    <property type="entry name" value="Type I PLP-dependent aspartate aminotransferase-like (Major domain)"/>
    <property type="match status" value="1"/>
</dbReference>
<keyword evidence="5" id="KW-0804">Transcription</keyword>
<dbReference type="Gene3D" id="1.10.10.10">
    <property type="entry name" value="Winged helix-like DNA-binding domain superfamily/Winged helix DNA-binding domain"/>
    <property type="match status" value="1"/>
</dbReference>
<dbReference type="SMART" id="SM00345">
    <property type="entry name" value="HTH_GNTR"/>
    <property type="match status" value="1"/>
</dbReference>
<dbReference type="Pfam" id="PF00392">
    <property type="entry name" value="GntR"/>
    <property type="match status" value="1"/>
</dbReference>
<keyword evidence="10" id="KW-1185">Reference proteome</keyword>
<reference evidence="8 10" key="3">
    <citation type="submission" date="2024-04" db="EMBL/GenBank/DDBJ databases">
        <title>Genomic Markers of Mycobacteria.</title>
        <authorList>
            <person name="Soliman M.S."/>
            <person name="Elkholy A."/>
            <person name="Soliman N.S."/>
            <person name="Abbas A."/>
            <person name="Khayrat S."/>
            <person name="Shawky S."/>
        </authorList>
    </citation>
    <scope>NUCLEOTIDE SEQUENCE [LARGE SCALE GENOMIC DNA]</scope>
    <source>
        <strain evidence="8 10">Egy-CU-AM5</strain>
    </source>
</reference>
<dbReference type="GO" id="GO:0003700">
    <property type="term" value="F:DNA-binding transcription factor activity"/>
    <property type="evidence" value="ECO:0007669"/>
    <property type="project" value="InterPro"/>
</dbReference>
<evidence type="ECO:0000256" key="3">
    <source>
        <dbReference type="ARBA" id="ARBA00023015"/>
    </source>
</evidence>
<feature type="domain" description="HTH gntR-type" evidence="6">
    <location>
        <begin position="20"/>
        <end position="88"/>
    </location>
</feature>
<protein>
    <submittedName>
        <fullName evidence="7">Aminotransferase class I/II-fold pyridoxal phosphate-dependent enzyme</fullName>
    </submittedName>
</protein>
<dbReference type="Pfam" id="PF00155">
    <property type="entry name" value="Aminotran_1_2"/>
    <property type="match status" value="1"/>
</dbReference>
<dbReference type="InterPro" id="IPR036388">
    <property type="entry name" value="WH-like_DNA-bd_sf"/>
</dbReference>
<keyword evidence="7" id="KW-0032">Aminotransferase</keyword>
<dbReference type="GO" id="GO:0008483">
    <property type="term" value="F:transaminase activity"/>
    <property type="evidence" value="ECO:0007669"/>
    <property type="project" value="UniProtKB-KW"/>
</dbReference>
<dbReference type="Proteomes" id="UP001558474">
    <property type="component" value="Unassembled WGS sequence"/>
</dbReference>
<evidence type="ECO:0000313" key="10">
    <source>
        <dbReference type="Proteomes" id="UP001558474"/>
    </source>
</evidence>
<dbReference type="GO" id="GO:0030170">
    <property type="term" value="F:pyridoxal phosphate binding"/>
    <property type="evidence" value="ECO:0007669"/>
    <property type="project" value="InterPro"/>
</dbReference>
<name>A0AAW5T835_9MYCO</name>